<dbReference type="Gene3D" id="3.40.50.510">
    <property type="entry name" value="Phosphotransferase system, mannose-type IIA component"/>
    <property type="match status" value="1"/>
</dbReference>
<protein>
    <submittedName>
        <fullName evidence="5">PTS fructose transporter subunit IIA</fullName>
    </submittedName>
</protein>
<dbReference type="PANTHER" id="PTHR33799">
    <property type="entry name" value="PTS PERMEASE-RELATED-RELATED"/>
    <property type="match status" value="1"/>
</dbReference>
<evidence type="ECO:0000313" key="5">
    <source>
        <dbReference type="EMBL" id="MBB1163025.1"/>
    </source>
</evidence>
<dbReference type="PANTHER" id="PTHR33799:SF1">
    <property type="entry name" value="PTS SYSTEM MANNOSE-SPECIFIC EIIAB COMPONENT-RELATED"/>
    <property type="match status" value="1"/>
</dbReference>
<evidence type="ECO:0000313" key="6">
    <source>
        <dbReference type="Proteomes" id="UP000586093"/>
    </source>
</evidence>
<keyword evidence="6" id="KW-1185">Reference proteome</keyword>
<dbReference type="PROSITE" id="PS51096">
    <property type="entry name" value="PTS_EIIA_TYPE_4"/>
    <property type="match status" value="1"/>
</dbReference>
<dbReference type="InterPro" id="IPR036662">
    <property type="entry name" value="PTS_EIIA_man-typ_sf"/>
</dbReference>
<feature type="compositionally biased region" description="Polar residues" evidence="2">
    <location>
        <begin position="133"/>
        <end position="142"/>
    </location>
</feature>
<feature type="compositionally biased region" description="Basic and acidic residues" evidence="2">
    <location>
        <begin position="144"/>
        <end position="156"/>
    </location>
</feature>
<comment type="caution">
    <text evidence="5">The sequence shown here is derived from an EMBL/GenBank/DDBJ whole genome shotgun (WGS) entry which is preliminary data.</text>
</comment>
<dbReference type="GO" id="GO:0016020">
    <property type="term" value="C:membrane"/>
    <property type="evidence" value="ECO:0007669"/>
    <property type="project" value="InterPro"/>
</dbReference>
<feature type="chain" id="PRO_5033041737" evidence="3">
    <location>
        <begin position="24"/>
        <end position="156"/>
    </location>
</feature>
<name>A0A839HKJ0_9BURK</name>
<dbReference type="GO" id="GO:0009401">
    <property type="term" value="P:phosphoenolpyruvate-dependent sugar phosphotransferase system"/>
    <property type="evidence" value="ECO:0007669"/>
    <property type="project" value="InterPro"/>
</dbReference>
<feature type="domain" description="PTS EIIA type-4" evidence="4">
    <location>
        <begin position="1"/>
        <end position="126"/>
    </location>
</feature>
<dbReference type="InterPro" id="IPR004701">
    <property type="entry name" value="PTS_EIIA_man-typ"/>
</dbReference>
<dbReference type="AlphaFoldDB" id="A0A839HKJ0"/>
<keyword evidence="3" id="KW-0732">Signal</keyword>
<reference evidence="5 6" key="1">
    <citation type="submission" date="2020-08" db="EMBL/GenBank/DDBJ databases">
        <title>Aquariorum lacteus gen. nov., sp. nov., a new member of the family Comamonadaceae, isolated from freshwater aquarium.</title>
        <authorList>
            <person name="Chun S.-J."/>
        </authorList>
    </citation>
    <scope>NUCLEOTIDE SEQUENCE [LARGE SCALE GENOMIC DNA]</scope>
    <source>
        <strain evidence="5 6">SJAQ100</strain>
    </source>
</reference>
<dbReference type="GO" id="GO:0016740">
    <property type="term" value="F:transferase activity"/>
    <property type="evidence" value="ECO:0007669"/>
    <property type="project" value="UniProtKB-KW"/>
</dbReference>
<organism evidence="5 6">
    <name type="scientific">Aquariibacter albus</name>
    <dbReference type="NCBI Taxonomy" id="2759899"/>
    <lineage>
        <taxon>Bacteria</taxon>
        <taxon>Pseudomonadati</taxon>
        <taxon>Pseudomonadota</taxon>
        <taxon>Betaproteobacteria</taxon>
        <taxon>Burkholderiales</taxon>
        <taxon>Sphaerotilaceae</taxon>
        <taxon>Aquariibacter</taxon>
    </lineage>
</organism>
<dbReference type="RefSeq" id="WP_182665558.1">
    <property type="nucleotide sequence ID" value="NZ_JACIVI010000006.1"/>
</dbReference>
<feature type="region of interest" description="Disordered" evidence="2">
    <location>
        <begin position="133"/>
        <end position="156"/>
    </location>
</feature>
<evidence type="ECO:0000259" key="4">
    <source>
        <dbReference type="PROSITE" id="PS51096"/>
    </source>
</evidence>
<dbReference type="InterPro" id="IPR051471">
    <property type="entry name" value="Bacterial_PTS_sugar_comp"/>
</dbReference>
<evidence type="ECO:0000256" key="2">
    <source>
        <dbReference type="SAM" id="MobiDB-lite"/>
    </source>
</evidence>
<proteinExistence type="predicted"/>
<evidence type="ECO:0000256" key="3">
    <source>
        <dbReference type="SAM" id="SignalP"/>
    </source>
</evidence>
<dbReference type="EMBL" id="JACIVI010000006">
    <property type="protein sequence ID" value="MBB1163025.1"/>
    <property type="molecule type" value="Genomic_DNA"/>
</dbReference>
<sequence>MAKLMILAHAPLASALKAVGAHAFPEQAEALMALDVAPEAEPEQTEQRARLLIQALPPDAGGLELLILTDAFGATPANIAQRLTDLGQVKVVTGVNLPMLWRAMNYADEPLDRLVTRALAGATQGVMQVATVRPQNQAQSVGPRSRDDLQAHHHQQ</sequence>
<dbReference type="Pfam" id="PF03610">
    <property type="entry name" value="EIIA-man"/>
    <property type="match status" value="1"/>
</dbReference>
<keyword evidence="1" id="KW-0808">Transferase</keyword>
<gene>
    <name evidence="5" type="ORF">H4F90_13710</name>
</gene>
<evidence type="ECO:0000256" key="1">
    <source>
        <dbReference type="ARBA" id="ARBA00022679"/>
    </source>
</evidence>
<accession>A0A839HKJ0</accession>
<feature type="signal peptide" evidence="3">
    <location>
        <begin position="1"/>
        <end position="23"/>
    </location>
</feature>
<dbReference type="Proteomes" id="UP000586093">
    <property type="component" value="Unassembled WGS sequence"/>
</dbReference>
<dbReference type="SUPFAM" id="SSF53062">
    <property type="entry name" value="PTS system fructose IIA component-like"/>
    <property type="match status" value="1"/>
</dbReference>